<keyword evidence="2" id="KW-0378">Hydrolase</keyword>
<dbReference type="GO" id="GO:0006285">
    <property type="term" value="P:base-excision repair, AP site formation"/>
    <property type="evidence" value="ECO:0007669"/>
    <property type="project" value="InterPro"/>
</dbReference>
<dbReference type="RefSeq" id="WP_004622406.1">
    <property type="nucleotide sequence ID" value="NZ_ACXX02000020.1"/>
</dbReference>
<protein>
    <submittedName>
        <fullName evidence="5">Uracil-DNA glycosylase superfamily</fullName>
    </submittedName>
</protein>
<evidence type="ECO:0000256" key="2">
    <source>
        <dbReference type="ARBA" id="ARBA00022801"/>
    </source>
</evidence>
<dbReference type="Proteomes" id="UP000003860">
    <property type="component" value="Unassembled WGS sequence"/>
</dbReference>
<dbReference type="GO" id="GO:0004844">
    <property type="term" value="F:uracil DNA N-glycosylase activity"/>
    <property type="evidence" value="ECO:0007669"/>
    <property type="project" value="TreeGrafter"/>
</dbReference>
<evidence type="ECO:0000313" key="5">
    <source>
        <dbReference type="EMBL" id="EGD45756.1"/>
    </source>
</evidence>
<dbReference type="InterPro" id="IPR005122">
    <property type="entry name" value="Uracil-DNA_glycosylase-like"/>
</dbReference>
<reference evidence="5" key="2">
    <citation type="submission" date="2011-01" db="EMBL/GenBank/DDBJ databases">
        <title>The Non-contiguous Finished genome of Clostridium papyrosolvens.</title>
        <authorList>
            <person name="Lucas S."/>
            <person name="Copeland A."/>
            <person name="Lapidus A."/>
            <person name="Cheng J.-F."/>
            <person name="Goodwin L."/>
            <person name="Pitluck S."/>
            <person name="Misra M."/>
            <person name="Chertkov O."/>
            <person name="Detter J.C."/>
            <person name="Han C."/>
            <person name="Tapia R."/>
            <person name="Land M."/>
            <person name="Hauser L."/>
            <person name="Kyrpides N."/>
            <person name="Ivanova N."/>
            <person name="Pagani I."/>
            <person name="Mouttaki H."/>
            <person name="He Z."/>
            <person name="Zhou J."/>
            <person name="Hemme C.L."/>
            <person name="Woyke T."/>
        </authorList>
    </citation>
    <scope>NUCLEOTIDE SEQUENCE [LARGE SCALE GENOMIC DNA]</scope>
    <source>
        <strain evidence="5">DSM 2782</strain>
    </source>
</reference>
<keyword evidence="3" id="KW-0234">DNA repair</keyword>
<feature type="domain" description="Uracil-DNA glycosylase-like" evidence="4">
    <location>
        <begin position="12"/>
        <end position="176"/>
    </location>
</feature>
<reference evidence="5" key="1">
    <citation type="submission" date="2009-07" db="EMBL/GenBank/DDBJ databases">
        <authorList>
            <consortium name="US DOE Joint Genome Institute (JGI-PGF)"/>
            <person name="Lucas S."/>
            <person name="Copeland A."/>
            <person name="Lapidus A."/>
            <person name="Glavina del Rio T."/>
            <person name="Tice H."/>
            <person name="Bruce D."/>
            <person name="Goodwin L."/>
            <person name="Pitluck S."/>
            <person name="Larimer F."/>
            <person name="Land M.L."/>
            <person name="Mouttaki H."/>
            <person name="He Z."/>
            <person name="Zhou J."/>
            <person name="Hemme C.L."/>
        </authorList>
    </citation>
    <scope>NUCLEOTIDE SEQUENCE [LARGE SCALE GENOMIC DNA]</scope>
    <source>
        <strain evidence="5">DSM 2782</strain>
    </source>
</reference>
<accession>F1TID9</accession>
<dbReference type="STRING" id="588581.Cpap_0123"/>
<dbReference type="GO" id="GO:0008263">
    <property type="term" value="F:pyrimidine-specific mismatch base pair DNA N-glycosylase activity"/>
    <property type="evidence" value="ECO:0007669"/>
    <property type="project" value="TreeGrafter"/>
</dbReference>
<dbReference type="Gene3D" id="3.40.470.10">
    <property type="entry name" value="Uracil-DNA glycosylase-like domain"/>
    <property type="match status" value="1"/>
</dbReference>
<sequence>MDNFSFEKPLPDILAPGLKVVFIGYNPGLLSAKNRHHYSHKSNRFWRFLFEAGLTPVRFQPEDDRKILELGYGSTNIVDRQTKAANDIGADEVIEGSANLYRLLDTLKPRVACYVGIGVYRAFASCILKMSASRINVTPGLQLDSLQEATLDFVCYSTSGLNTVPFAEQCKCFADLKKLLDSIG</sequence>
<dbReference type="PANTHER" id="PTHR12159:SF9">
    <property type="entry name" value="G_T MISMATCH-SPECIFIC THYMINE DNA GLYCOSYLASE"/>
    <property type="match status" value="1"/>
</dbReference>
<dbReference type="eggNOG" id="COG3663">
    <property type="taxonomic scope" value="Bacteria"/>
</dbReference>
<comment type="caution">
    <text evidence="5">The sequence shown here is derived from an EMBL/GenBank/DDBJ whole genome shotgun (WGS) entry which is preliminary data.</text>
</comment>
<keyword evidence="1" id="KW-0227">DNA damage</keyword>
<dbReference type="PANTHER" id="PTHR12159">
    <property type="entry name" value="G/T AND G/U MISMATCH-SPECIFIC DNA GLYCOSYLASE"/>
    <property type="match status" value="1"/>
</dbReference>
<evidence type="ECO:0000256" key="1">
    <source>
        <dbReference type="ARBA" id="ARBA00022763"/>
    </source>
</evidence>
<evidence type="ECO:0000259" key="4">
    <source>
        <dbReference type="Pfam" id="PF03167"/>
    </source>
</evidence>
<organism evidence="5 6">
    <name type="scientific">Ruminiclostridium papyrosolvens DSM 2782</name>
    <dbReference type="NCBI Taxonomy" id="588581"/>
    <lineage>
        <taxon>Bacteria</taxon>
        <taxon>Bacillati</taxon>
        <taxon>Bacillota</taxon>
        <taxon>Clostridia</taxon>
        <taxon>Eubacteriales</taxon>
        <taxon>Oscillospiraceae</taxon>
        <taxon>Ruminiclostridium</taxon>
    </lineage>
</organism>
<evidence type="ECO:0000313" key="6">
    <source>
        <dbReference type="Proteomes" id="UP000003860"/>
    </source>
</evidence>
<keyword evidence="6" id="KW-1185">Reference proteome</keyword>
<proteinExistence type="predicted"/>
<evidence type="ECO:0000256" key="3">
    <source>
        <dbReference type="ARBA" id="ARBA00023204"/>
    </source>
</evidence>
<dbReference type="EMBL" id="ACXX02000020">
    <property type="protein sequence ID" value="EGD45756.1"/>
    <property type="molecule type" value="Genomic_DNA"/>
</dbReference>
<dbReference type="AlphaFoldDB" id="F1TID9"/>
<dbReference type="InterPro" id="IPR015637">
    <property type="entry name" value="MUG/TDG"/>
</dbReference>
<gene>
    <name evidence="5" type="ORF">Cpap_0123</name>
</gene>
<dbReference type="CDD" id="cd10028">
    <property type="entry name" value="UDG-F2_TDG_MUG"/>
    <property type="match status" value="1"/>
</dbReference>
<name>F1TID9_9FIRM</name>
<dbReference type="InterPro" id="IPR036895">
    <property type="entry name" value="Uracil-DNA_glycosylase-like_sf"/>
</dbReference>
<dbReference type="Pfam" id="PF03167">
    <property type="entry name" value="UDG"/>
    <property type="match status" value="1"/>
</dbReference>
<dbReference type="SUPFAM" id="SSF52141">
    <property type="entry name" value="Uracil-DNA glycosylase-like"/>
    <property type="match status" value="1"/>
</dbReference>
<dbReference type="OrthoDB" id="9799921at2"/>